<gene>
    <name evidence="2" type="ORF">ACFOW6_07530</name>
</gene>
<evidence type="ECO:0000313" key="3">
    <source>
        <dbReference type="Proteomes" id="UP001595799"/>
    </source>
</evidence>
<sequence>MKVRVLGCGGSGGVPLATGKPGGDWRECNPDNPKNRRRRCSIHVETGQGTGILIDTSPDLRSQILSEGIERIDMVLFTHDHADHTHGLDDLRAFSYGRKEPIPAYMTRDTHETLSRKFSYAFESTHTNSRLYPAMLSDRIVDYGTFQAEGLELTAIRQSHGNIETTGFRIGRMAYSTDVVDFPDNAMEYLKDLDLWIVDSLRLDPHPTHAHLEKTLGWIEEVKPRRAVLTHMNHTMDYERVKALCPSGVQPGYDGLTLECEE</sequence>
<dbReference type="RefSeq" id="WP_382421722.1">
    <property type="nucleotide sequence ID" value="NZ_JBHSCW010000003.1"/>
</dbReference>
<evidence type="ECO:0000259" key="1">
    <source>
        <dbReference type="SMART" id="SM00849"/>
    </source>
</evidence>
<dbReference type="Proteomes" id="UP001595799">
    <property type="component" value="Unassembled WGS sequence"/>
</dbReference>
<proteinExistence type="predicted"/>
<dbReference type="SUPFAM" id="SSF56281">
    <property type="entry name" value="Metallo-hydrolase/oxidoreductase"/>
    <property type="match status" value="1"/>
</dbReference>
<reference evidence="3" key="1">
    <citation type="journal article" date="2019" name="Int. J. Syst. Evol. Microbiol.">
        <title>The Global Catalogue of Microorganisms (GCM) 10K type strain sequencing project: providing services to taxonomists for standard genome sequencing and annotation.</title>
        <authorList>
            <consortium name="The Broad Institute Genomics Platform"/>
            <consortium name="The Broad Institute Genome Sequencing Center for Infectious Disease"/>
            <person name="Wu L."/>
            <person name="Ma J."/>
        </authorList>
    </citation>
    <scope>NUCLEOTIDE SEQUENCE [LARGE SCALE GENOMIC DNA]</scope>
    <source>
        <strain evidence="3">CECT 8472</strain>
    </source>
</reference>
<comment type="caution">
    <text evidence="2">The sequence shown here is derived from an EMBL/GenBank/DDBJ whole genome shotgun (WGS) entry which is preliminary data.</text>
</comment>
<dbReference type="PANTHER" id="PTHR42663">
    <property type="entry name" value="HYDROLASE C777.06C-RELATED-RELATED"/>
    <property type="match status" value="1"/>
</dbReference>
<name>A0ABV8UK18_9PROT</name>
<dbReference type="Pfam" id="PF12706">
    <property type="entry name" value="Lactamase_B_2"/>
    <property type="match status" value="1"/>
</dbReference>
<dbReference type="InterPro" id="IPR001279">
    <property type="entry name" value="Metallo-B-lactamas"/>
</dbReference>
<dbReference type="InterPro" id="IPR036866">
    <property type="entry name" value="RibonucZ/Hydroxyglut_hydro"/>
</dbReference>
<keyword evidence="3" id="KW-1185">Reference proteome</keyword>
<dbReference type="EMBL" id="JBHSCW010000003">
    <property type="protein sequence ID" value="MFC4351389.1"/>
    <property type="molecule type" value="Genomic_DNA"/>
</dbReference>
<dbReference type="PANTHER" id="PTHR42663:SF6">
    <property type="entry name" value="HYDROLASE C777.06C-RELATED"/>
    <property type="match status" value="1"/>
</dbReference>
<accession>A0ABV8UK18</accession>
<dbReference type="Gene3D" id="3.60.15.10">
    <property type="entry name" value="Ribonuclease Z/Hydroxyacylglutathione hydrolase-like"/>
    <property type="match status" value="1"/>
</dbReference>
<dbReference type="SMART" id="SM00849">
    <property type="entry name" value="Lactamase_B"/>
    <property type="match status" value="1"/>
</dbReference>
<dbReference type="CDD" id="cd16279">
    <property type="entry name" value="metallo-hydrolase-like_MBL-fold"/>
    <property type="match status" value="1"/>
</dbReference>
<feature type="domain" description="Metallo-beta-lactamase" evidence="1">
    <location>
        <begin position="38"/>
        <end position="209"/>
    </location>
</feature>
<organism evidence="2 3">
    <name type="scientific">Fodinicurvata halophila</name>
    <dbReference type="NCBI Taxonomy" id="1419723"/>
    <lineage>
        <taxon>Bacteria</taxon>
        <taxon>Pseudomonadati</taxon>
        <taxon>Pseudomonadota</taxon>
        <taxon>Alphaproteobacteria</taxon>
        <taxon>Rhodospirillales</taxon>
        <taxon>Rhodovibrionaceae</taxon>
        <taxon>Fodinicurvata</taxon>
    </lineage>
</organism>
<evidence type="ECO:0000313" key="2">
    <source>
        <dbReference type="EMBL" id="MFC4351389.1"/>
    </source>
</evidence>
<protein>
    <submittedName>
        <fullName evidence="2">MBL fold metallo-hydrolase</fullName>
    </submittedName>
</protein>